<reference evidence="1" key="1">
    <citation type="submission" date="2014-11" db="EMBL/GenBank/DDBJ databases">
        <authorList>
            <person name="Amaro Gonzalez C."/>
        </authorList>
    </citation>
    <scope>NUCLEOTIDE SEQUENCE</scope>
</reference>
<accession>A0A0E9WYA7</accession>
<reference evidence="1" key="2">
    <citation type="journal article" date="2015" name="Fish Shellfish Immunol.">
        <title>Early steps in the European eel (Anguilla anguilla)-Vibrio vulnificus interaction in the gills: Role of the RtxA13 toxin.</title>
        <authorList>
            <person name="Callol A."/>
            <person name="Pajuelo D."/>
            <person name="Ebbesson L."/>
            <person name="Teles M."/>
            <person name="MacKenzie S."/>
            <person name="Amaro C."/>
        </authorList>
    </citation>
    <scope>NUCLEOTIDE SEQUENCE</scope>
</reference>
<sequence length="84" mass="9700">MFLDKVEPGCFFFFWKGVLGTGNGGDEPCRNDCFRCSSSCHSVCMRYAYSRARTVFIIFKCFKSFFKETSLCINMQINCSDLRT</sequence>
<name>A0A0E9WYA7_ANGAN</name>
<proteinExistence type="predicted"/>
<dbReference type="EMBL" id="GBXM01013115">
    <property type="protein sequence ID" value="JAH95462.1"/>
    <property type="molecule type" value="Transcribed_RNA"/>
</dbReference>
<organism evidence="1">
    <name type="scientific">Anguilla anguilla</name>
    <name type="common">European freshwater eel</name>
    <name type="synonym">Muraena anguilla</name>
    <dbReference type="NCBI Taxonomy" id="7936"/>
    <lineage>
        <taxon>Eukaryota</taxon>
        <taxon>Metazoa</taxon>
        <taxon>Chordata</taxon>
        <taxon>Craniata</taxon>
        <taxon>Vertebrata</taxon>
        <taxon>Euteleostomi</taxon>
        <taxon>Actinopterygii</taxon>
        <taxon>Neopterygii</taxon>
        <taxon>Teleostei</taxon>
        <taxon>Anguilliformes</taxon>
        <taxon>Anguillidae</taxon>
        <taxon>Anguilla</taxon>
    </lineage>
</organism>
<evidence type="ECO:0000313" key="1">
    <source>
        <dbReference type="EMBL" id="JAH95462.1"/>
    </source>
</evidence>
<protein>
    <submittedName>
        <fullName evidence="1">Uncharacterized protein</fullName>
    </submittedName>
</protein>
<dbReference type="AlphaFoldDB" id="A0A0E9WYA7"/>